<dbReference type="Proteomes" id="UP000054653">
    <property type="component" value="Unassembled WGS sequence"/>
</dbReference>
<accession>A0A0V1AHH1</accession>
<dbReference type="AlphaFoldDB" id="A0A0V1AHH1"/>
<evidence type="ECO:0000313" key="1">
    <source>
        <dbReference type="EMBL" id="KRY24287.1"/>
    </source>
</evidence>
<keyword evidence="2" id="KW-1185">Reference proteome</keyword>
<sequence length="30" mass="3535">MSFIRCRKPIFLLVVIVMQLLIISKKFALL</sequence>
<evidence type="ECO:0000313" key="2">
    <source>
        <dbReference type="Proteomes" id="UP000054653"/>
    </source>
</evidence>
<name>A0A0V1AHH1_TRIBR</name>
<proteinExistence type="predicted"/>
<reference evidence="1 2" key="1">
    <citation type="submission" date="2015-01" db="EMBL/GenBank/DDBJ databases">
        <title>Evolution of Trichinella species and genotypes.</title>
        <authorList>
            <person name="Korhonen P.K."/>
            <person name="Edoardo P."/>
            <person name="Giuseppe L.R."/>
            <person name="Gasser R.B."/>
        </authorList>
    </citation>
    <scope>NUCLEOTIDE SEQUENCE [LARGE SCALE GENOMIC DNA]</scope>
    <source>
        <strain evidence="1">ISS120</strain>
    </source>
</reference>
<dbReference type="EMBL" id="JYDI01003216">
    <property type="protein sequence ID" value="KRY24287.1"/>
    <property type="molecule type" value="Genomic_DNA"/>
</dbReference>
<comment type="caution">
    <text evidence="1">The sequence shown here is derived from an EMBL/GenBank/DDBJ whole genome shotgun (WGS) entry which is preliminary data.</text>
</comment>
<gene>
    <name evidence="1" type="ORF">T03_6089</name>
</gene>
<organism evidence="1 2">
    <name type="scientific">Trichinella britovi</name>
    <name type="common">Parasitic roundworm</name>
    <dbReference type="NCBI Taxonomy" id="45882"/>
    <lineage>
        <taxon>Eukaryota</taxon>
        <taxon>Metazoa</taxon>
        <taxon>Ecdysozoa</taxon>
        <taxon>Nematoda</taxon>
        <taxon>Enoplea</taxon>
        <taxon>Dorylaimia</taxon>
        <taxon>Trichinellida</taxon>
        <taxon>Trichinellidae</taxon>
        <taxon>Trichinella</taxon>
    </lineage>
</organism>
<protein>
    <submittedName>
        <fullName evidence="1">Uncharacterized protein</fullName>
    </submittedName>
</protein>